<gene>
    <name evidence="1" type="ORF">LTR37_016255</name>
</gene>
<comment type="caution">
    <text evidence="1">The sequence shown here is derived from an EMBL/GenBank/DDBJ whole genome shotgun (WGS) entry which is preliminary data.</text>
</comment>
<protein>
    <submittedName>
        <fullName evidence="1">Uncharacterized protein</fullName>
    </submittedName>
</protein>
<dbReference type="Proteomes" id="UP001281147">
    <property type="component" value="Unassembled WGS sequence"/>
</dbReference>
<name>A0ACC3MNF4_9PEZI</name>
<evidence type="ECO:0000313" key="2">
    <source>
        <dbReference type="Proteomes" id="UP001281147"/>
    </source>
</evidence>
<organism evidence="1 2">
    <name type="scientific">Vermiconidia calcicola</name>
    <dbReference type="NCBI Taxonomy" id="1690605"/>
    <lineage>
        <taxon>Eukaryota</taxon>
        <taxon>Fungi</taxon>
        <taxon>Dikarya</taxon>
        <taxon>Ascomycota</taxon>
        <taxon>Pezizomycotina</taxon>
        <taxon>Dothideomycetes</taxon>
        <taxon>Dothideomycetidae</taxon>
        <taxon>Mycosphaerellales</taxon>
        <taxon>Extremaceae</taxon>
        <taxon>Vermiconidia</taxon>
    </lineage>
</organism>
<sequence length="392" mass="43493">MPFSDVIAKYRTLYPDIGKMEKPHLHEFLQLIVNELEKRSWGTYAGEITDNASLISRESGTHNKKGIDALKFHFHCMSDFVKFHAKLTSERFNRDVGNNGVFSLWGSQDEVDYFGKHEQCSSGKLCDMCELLAFLGDQRPKRAATLAARIQRHDGGAFKANINDFREFTVKGRWRDEKVVALIVEGPLELLRWWTYNKHARREQGVPPCVIPVKGNSGLEEATPQPPSMAKTGLEETTPQPPSITETGFEKAAQEPLSKAKWSDLEEITPHALRMSPNSGHWEIAPNSLSMAASGLWEATPQAAKSGRGEATSLPLDLAVTGLEKATPQALSMPKSGLEEITPKTPSTTETDPLGRIEVHLICCHDIGRTGREHVEGDGECWEVLRPVAVCV</sequence>
<accession>A0ACC3MNF4</accession>
<evidence type="ECO:0000313" key="1">
    <source>
        <dbReference type="EMBL" id="KAK3699840.1"/>
    </source>
</evidence>
<reference evidence="1" key="1">
    <citation type="submission" date="2023-07" db="EMBL/GenBank/DDBJ databases">
        <title>Black Yeasts Isolated from many extreme environments.</title>
        <authorList>
            <person name="Coleine C."/>
            <person name="Stajich J.E."/>
            <person name="Selbmann L."/>
        </authorList>
    </citation>
    <scope>NUCLEOTIDE SEQUENCE</scope>
    <source>
        <strain evidence="1">CCFEE 5714</strain>
    </source>
</reference>
<keyword evidence="2" id="KW-1185">Reference proteome</keyword>
<proteinExistence type="predicted"/>
<dbReference type="EMBL" id="JAUTXU010000192">
    <property type="protein sequence ID" value="KAK3699840.1"/>
    <property type="molecule type" value="Genomic_DNA"/>
</dbReference>